<reference evidence="3" key="1">
    <citation type="journal article" date="2019" name="Int. J. Syst. Evol. Microbiol.">
        <title>The Global Catalogue of Microorganisms (GCM) 10K type strain sequencing project: providing services to taxonomists for standard genome sequencing and annotation.</title>
        <authorList>
            <consortium name="The Broad Institute Genomics Platform"/>
            <consortium name="The Broad Institute Genome Sequencing Center for Infectious Disease"/>
            <person name="Wu L."/>
            <person name="Ma J."/>
        </authorList>
    </citation>
    <scope>NUCLEOTIDE SEQUENCE [LARGE SCALE GENOMIC DNA]</scope>
    <source>
        <strain evidence="3">JCM 3115</strain>
    </source>
</reference>
<evidence type="ECO:0000313" key="2">
    <source>
        <dbReference type="EMBL" id="GGP95007.1"/>
    </source>
</evidence>
<keyword evidence="1" id="KW-1133">Transmembrane helix</keyword>
<keyword evidence="1" id="KW-0812">Transmembrane</keyword>
<gene>
    <name evidence="2" type="ORF">GCM10010140_26170</name>
</gene>
<sequence>MNRARLTASAFAAGGVLFLLYQAARPYADETTLEGAAAMASPSWTAVHLAASIGFVLVSLGILGLYLVLGRGRLLPAAVVTWLGAGLTLPYYGAETFGLRVIGARAVRDRDVTLIELVDQFRFTPAAVTLFATGLVLLAVGVVMAAVEIRRSGALRRWSGLPLAVGFALFIPQFYGSPAVRIAHGALLAAGGLWLAYELWRADDRATAPAGTTTGAAAEAAAGTVAGTAAVGAAR</sequence>
<organism evidence="2 3">
    <name type="scientific">Streptosporangium pseudovulgare</name>
    <dbReference type="NCBI Taxonomy" id="35765"/>
    <lineage>
        <taxon>Bacteria</taxon>
        <taxon>Bacillati</taxon>
        <taxon>Actinomycetota</taxon>
        <taxon>Actinomycetes</taxon>
        <taxon>Streptosporangiales</taxon>
        <taxon>Streptosporangiaceae</taxon>
        <taxon>Streptosporangium</taxon>
    </lineage>
</organism>
<feature type="transmembrane region" description="Helical" evidence="1">
    <location>
        <begin position="159"/>
        <end position="176"/>
    </location>
</feature>
<evidence type="ECO:0008006" key="4">
    <source>
        <dbReference type="Google" id="ProtNLM"/>
    </source>
</evidence>
<feature type="transmembrane region" description="Helical" evidence="1">
    <location>
        <begin position="74"/>
        <end position="92"/>
    </location>
</feature>
<dbReference type="RefSeq" id="WP_189246732.1">
    <property type="nucleotide sequence ID" value="NZ_BMQJ01000005.1"/>
</dbReference>
<dbReference type="Proteomes" id="UP000611554">
    <property type="component" value="Unassembled WGS sequence"/>
</dbReference>
<comment type="caution">
    <text evidence="2">The sequence shown here is derived from an EMBL/GenBank/DDBJ whole genome shotgun (WGS) entry which is preliminary data.</text>
</comment>
<feature type="transmembrane region" description="Helical" evidence="1">
    <location>
        <begin position="126"/>
        <end position="147"/>
    </location>
</feature>
<evidence type="ECO:0000256" key="1">
    <source>
        <dbReference type="SAM" id="Phobius"/>
    </source>
</evidence>
<evidence type="ECO:0000313" key="3">
    <source>
        <dbReference type="Proteomes" id="UP000611554"/>
    </source>
</evidence>
<dbReference type="EMBL" id="BMQJ01000005">
    <property type="protein sequence ID" value="GGP95007.1"/>
    <property type="molecule type" value="Genomic_DNA"/>
</dbReference>
<feature type="transmembrane region" description="Helical" evidence="1">
    <location>
        <begin position="182"/>
        <end position="200"/>
    </location>
</feature>
<proteinExistence type="predicted"/>
<feature type="transmembrane region" description="Helical" evidence="1">
    <location>
        <begin position="44"/>
        <end position="67"/>
    </location>
</feature>
<accession>A0ABQ2QUF5</accession>
<keyword evidence="3" id="KW-1185">Reference proteome</keyword>
<name>A0ABQ2QUF5_9ACTN</name>
<protein>
    <recommendedName>
        <fullName evidence="4">DUF4386 domain-containing protein</fullName>
    </recommendedName>
</protein>
<keyword evidence="1" id="KW-0472">Membrane</keyword>